<proteinExistence type="predicted"/>
<dbReference type="AlphaFoldDB" id="L8JAF2"/>
<protein>
    <submittedName>
        <fullName evidence="1">Uncharacterized protein</fullName>
    </submittedName>
</protein>
<name>L8JAF2_9GAMM</name>
<organism evidence="1 2">
    <name type="scientific">Photobacterium marinum</name>
    <dbReference type="NCBI Taxonomy" id="1056511"/>
    <lineage>
        <taxon>Bacteria</taxon>
        <taxon>Pseudomonadati</taxon>
        <taxon>Pseudomonadota</taxon>
        <taxon>Gammaproteobacteria</taxon>
        <taxon>Vibrionales</taxon>
        <taxon>Vibrionaceae</taxon>
        <taxon>Photobacterium</taxon>
    </lineage>
</organism>
<comment type="caution">
    <text evidence="1">The sequence shown here is derived from an EMBL/GenBank/DDBJ whole genome shotgun (WGS) entry which is preliminary data.</text>
</comment>
<dbReference type="EMBL" id="AMZO01000026">
    <property type="protein sequence ID" value="ELR64442.1"/>
    <property type="molecule type" value="Genomic_DNA"/>
</dbReference>
<accession>L8JAF2</accession>
<sequence>MKLKKLGLMHKVLTELTKTEGVEFEHVNIYERVEVNKMSISDYKQQFA</sequence>
<reference evidence="1 2" key="1">
    <citation type="submission" date="2012-12" db="EMBL/GenBank/DDBJ databases">
        <title>Genome Assembly of Photobacterium sp. AK15.</title>
        <authorList>
            <person name="Khatri I."/>
            <person name="Vaidya B."/>
            <person name="Srinivas T.N.R."/>
            <person name="Subramanian S."/>
            <person name="Pinnaka A."/>
        </authorList>
    </citation>
    <scope>NUCLEOTIDE SEQUENCE [LARGE SCALE GENOMIC DNA]</scope>
    <source>
        <strain evidence="1 2">AK15</strain>
    </source>
</reference>
<dbReference type="Proteomes" id="UP000011134">
    <property type="component" value="Unassembled WGS sequence"/>
</dbReference>
<evidence type="ECO:0000313" key="2">
    <source>
        <dbReference type="Proteomes" id="UP000011134"/>
    </source>
</evidence>
<gene>
    <name evidence="1" type="ORF">C942_02466</name>
</gene>
<dbReference type="PATRIC" id="fig|1056511.3.peg.3540"/>
<evidence type="ECO:0000313" key="1">
    <source>
        <dbReference type="EMBL" id="ELR64442.1"/>
    </source>
</evidence>
<keyword evidence="2" id="KW-1185">Reference proteome</keyword>